<dbReference type="SUPFAM" id="SSF53335">
    <property type="entry name" value="S-adenosyl-L-methionine-dependent methyltransferases"/>
    <property type="match status" value="1"/>
</dbReference>
<evidence type="ECO:0000256" key="5">
    <source>
        <dbReference type="PIRNR" id="PIRNR000410"/>
    </source>
</evidence>
<dbReference type="GO" id="GO:0032259">
    <property type="term" value="P:methylation"/>
    <property type="evidence" value="ECO:0007669"/>
    <property type="project" value="UniProtKB-KW"/>
</dbReference>
<comment type="function">
    <text evidence="5">Methylation of the membrane-bound methyl-accepting chemotaxis proteins (MCP) to form gamma-glutamyl methyl ester residues in MCP.</text>
</comment>
<dbReference type="PIRSF" id="PIRSF000410">
    <property type="entry name" value="CheR"/>
    <property type="match status" value="1"/>
</dbReference>
<gene>
    <name evidence="7" type="ORF">ACFQXB_16850</name>
</gene>
<comment type="catalytic activity">
    <reaction evidence="1 5">
        <text>L-glutamyl-[protein] + S-adenosyl-L-methionine = [protein]-L-glutamate 5-O-methyl ester + S-adenosyl-L-homocysteine</text>
        <dbReference type="Rhea" id="RHEA:24452"/>
        <dbReference type="Rhea" id="RHEA-COMP:10208"/>
        <dbReference type="Rhea" id="RHEA-COMP:10311"/>
        <dbReference type="ChEBI" id="CHEBI:29973"/>
        <dbReference type="ChEBI" id="CHEBI:57856"/>
        <dbReference type="ChEBI" id="CHEBI:59789"/>
        <dbReference type="ChEBI" id="CHEBI:82795"/>
        <dbReference type="EC" id="2.1.1.80"/>
    </reaction>
</comment>
<dbReference type="InterPro" id="IPR036804">
    <property type="entry name" value="CheR_N_sf"/>
</dbReference>
<proteinExistence type="predicted"/>
<dbReference type="Gene3D" id="3.40.50.150">
    <property type="entry name" value="Vaccinia Virus protein VP39"/>
    <property type="match status" value="1"/>
</dbReference>
<evidence type="ECO:0000256" key="4">
    <source>
        <dbReference type="ARBA" id="ARBA00022691"/>
    </source>
</evidence>
<protein>
    <recommendedName>
        <fullName evidence="5">Chemotaxis protein methyltransferase</fullName>
        <ecNumber evidence="5">2.1.1.80</ecNumber>
    </recommendedName>
</protein>
<evidence type="ECO:0000256" key="3">
    <source>
        <dbReference type="ARBA" id="ARBA00022679"/>
    </source>
</evidence>
<dbReference type="SUPFAM" id="SSF47757">
    <property type="entry name" value="Chemotaxis receptor methyltransferase CheR, N-terminal domain"/>
    <property type="match status" value="1"/>
</dbReference>
<evidence type="ECO:0000256" key="1">
    <source>
        <dbReference type="ARBA" id="ARBA00001541"/>
    </source>
</evidence>
<keyword evidence="8" id="KW-1185">Reference proteome</keyword>
<dbReference type="EC" id="2.1.1.80" evidence="5"/>
<dbReference type="InterPro" id="IPR022641">
    <property type="entry name" value="CheR_N"/>
</dbReference>
<dbReference type="RefSeq" id="WP_377406173.1">
    <property type="nucleotide sequence ID" value="NZ_JBHTFQ010000011.1"/>
</dbReference>
<keyword evidence="3 5" id="KW-0808">Transferase</keyword>
<dbReference type="Pfam" id="PF03705">
    <property type="entry name" value="CheR_N"/>
    <property type="match status" value="1"/>
</dbReference>
<dbReference type="PANTHER" id="PTHR24422:SF26">
    <property type="entry name" value="CHEMOTAXIS PROTEIN METHYLTRANSFERASE"/>
    <property type="match status" value="1"/>
</dbReference>
<dbReference type="InterPro" id="IPR029063">
    <property type="entry name" value="SAM-dependent_MTases_sf"/>
</dbReference>
<dbReference type="InterPro" id="IPR050903">
    <property type="entry name" value="Bact_Chemotaxis_MeTrfase"/>
</dbReference>
<sequence>MLTSAQSYRSRFCDLIRTQTGIKLHSGRKEMIEIRLRRRIQALGATDLDGYLVQLFDKGLLDQELPQAIDLLTTNKTDFFREPAHFEILTDRILPEAIGRAAPSALRFKVWSAASSEGAEAFTAAMVLAEATRRHRFTFAVLGTDISRRMIAKANQAIYSAQQLAPVPQALRDRYTMPGRTAAARGTARIVPELRARVRFRHLNLMDAVYPVDHDVDVIFLRNILIYFGPEDQAAVIARLTAHIAPGGYLIVGHAESMIVNHPALRQISPAVFRKE</sequence>
<dbReference type="PROSITE" id="PS50123">
    <property type="entry name" value="CHER"/>
    <property type="match status" value="1"/>
</dbReference>
<dbReference type="SMART" id="SM00138">
    <property type="entry name" value="MeTrc"/>
    <property type="match status" value="1"/>
</dbReference>
<name>A0ABW2UM75_9RHOB</name>
<dbReference type="Pfam" id="PF01739">
    <property type="entry name" value="CheR"/>
    <property type="match status" value="1"/>
</dbReference>
<evidence type="ECO:0000313" key="8">
    <source>
        <dbReference type="Proteomes" id="UP001596516"/>
    </source>
</evidence>
<evidence type="ECO:0000313" key="7">
    <source>
        <dbReference type="EMBL" id="MFC7705852.1"/>
    </source>
</evidence>
<keyword evidence="2 5" id="KW-0489">Methyltransferase</keyword>
<dbReference type="GO" id="GO:0008168">
    <property type="term" value="F:methyltransferase activity"/>
    <property type="evidence" value="ECO:0007669"/>
    <property type="project" value="UniProtKB-KW"/>
</dbReference>
<dbReference type="Gene3D" id="1.10.155.10">
    <property type="entry name" value="Chemotaxis receptor methyltransferase CheR, N-terminal domain"/>
    <property type="match status" value="1"/>
</dbReference>
<reference evidence="8" key="1">
    <citation type="journal article" date="2019" name="Int. J. Syst. Evol. Microbiol.">
        <title>The Global Catalogue of Microorganisms (GCM) 10K type strain sequencing project: providing services to taxonomists for standard genome sequencing and annotation.</title>
        <authorList>
            <consortium name="The Broad Institute Genomics Platform"/>
            <consortium name="The Broad Institute Genome Sequencing Center for Infectious Disease"/>
            <person name="Wu L."/>
            <person name="Ma J."/>
        </authorList>
    </citation>
    <scope>NUCLEOTIDE SEQUENCE [LARGE SCALE GENOMIC DNA]</scope>
    <source>
        <strain evidence="8">CGMCC 1.12750</strain>
    </source>
</reference>
<keyword evidence="4 5" id="KW-0949">S-adenosyl-L-methionine</keyword>
<dbReference type="InterPro" id="IPR022642">
    <property type="entry name" value="CheR_C"/>
</dbReference>
<dbReference type="EMBL" id="JBHTFQ010000011">
    <property type="protein sequence ID" value="MFC7705852.1"/>
    <property type="molecule type" value="Genomic_DNA"/>
</dbReference>
<accession>A0ABW2UM75</accession>
<dbReference type="CDD" id="cd02440">
    <property type="entry name" value="AdoMet_MTases"/>
    <property type="match status" value="1"/>
</dbReference>
<evidence type="ECO:0000259" key="6">
    <source>
        <dbReference type="PROSITE" id="PS50123"/>
    </source>
</evidence>
<dbReference type="PRINTS" id="PR00996">
    <property type="entry name" value="CHERMTFRASE"/>
</dbReference>
<feature type="domain" description="CheR-type methyltransferase" evidence="6">
    <location>
        <begin position="1"/>
        <end position="276"/>
    </location>
</feature>
<dbReference type="InterPro" id="IPR026024">
    <property type="entry name" value="Chemotaxis_MeTrfase_CheR"/>
</dbReference>
<evidence type="ECO:0000256" key="2">
    <source>
        <dbReference type="ARBA" id="ARBA00022603"/>
    </source>
</evidence>
<dbReference type="Proteomes" id="UP001596516">
    <property type="component" value="Unassembled WGS sequence"/>
</dbReference>
<organism evidence="7 8">
    <name type="scientific">Plastorhodobacter daqingensis</name>
    <dbReference type="NCBI Taxonomy" id="1387281"/>
    <lineage>
        <taxon>Bacteria</taxon>
        <taxon>Pseudomonadati</taxon>
        <taxon>Pseudomonadota</taxon>
        <taxon>Alphaproteobacteria</taxon>
        <taxon>Rhodobacterales</taxon>
        <taxon>Paracoccaceae</taxon>
        <taxon>Plastorhodobacter</taxon>
    </lineage>
</organism>
<comment type="caution">
    <text evidence="7">The sequence shown here is derived from an EMBL/GenBank/DDBJ whole genome shotgun (WGS) entry which is preliminary data.</text>
</comment>
<dbReference type="InterPro" id="IPR000780">
    <property type="entry name" value="CheR_MeTrfase"/>
</dbReference>
<dbReference type="PANTHER" id="PTHR24422">
    <property type="entry name" value="CHEMOTAXIS PROTEIN METHYLTRANSFERASE"/>
    <property type="match status" value="1"/>
</dbReference>